<evidence type="ECO:0000256" key="1">
    <source>
        <dbReference type="ARBA" id="ARBA00008791"/>
    </source>
</evidence>
<protein>
    <submittedName>
        <fullName evidence="4">UspA domain-containing protein</fullName>
    </submittedName>
</protein>
<dbReference type="Pfam" id="PF00582">
    <property type="entry name" value="Usp"/>
    <property type="match status" value="1"/>
</dbReference>
<name>K0BB46_9ARCH</name>
<dbReference type="PATRIC" id="fig|1229909.8.peg.431"/>
<evidence type="ECO:0000256" key="2">
    <source>
        <dbReference type="SAM" id="Coils"/>
    </source>
</evidence>
<dbReference type="OrthoDB" id="105697at2157"/>
<dbReference type="SUPFAM" id="SSF52402">
    <property type="entry name" value="Adenine nucleotide alpha hydrolases-like"/>
    <property type="match status" value="1"/>
</dbReference>
<dbReference type="EMBL" id="CP003843">
    <property type="protein sequence ID" value="AFS82220.1"/>
    <property type="molecule type" value="Genomic_DNA"/>
</dbReference>
<keyword evidence="5" id="KW-1185">Reference proteome</keyword>
<dbReference type="PANTHER" id="PTHR46268:SF25">
    <property type="entry name" value="USPA DOMAIN PROTEIN"/>
    <property type="match status" value="1"/>
</dbReference>
<dbReference type="KEGG" id="nir:NSED_02050"/>
<dbReference type="AlphaFoldDB" id="K0BB46"/>
<dbReference type="RefSeq" id="WP_014964592.1">
    <property type="nucleotide sequence ID" value="NC_018656.1"/>
</dbReference>
<reference evidence="4 5" key="1">
    <citation type="journal article" date="2012" name="J. Bacteriol.">
        <title>Draft Genome Sequence of an Ammonia-Oxidizing Archaeon, "Candidatus Nitrosopumilus sediminis" AR2, from Svalbard in the Arctic Circle.</title>
        <authorList>
            <person name="Park S.J."/>
            <person name="Kim J.G."/>
            <person name="Jung M.Y."/>
            <person name="Kim S.J."/>
            <person name="Cha I.T."/>
            <person name="Ghai R."/>
            <person name="Martin-Cuadrado A.B."/>
            <person name="Rodriguez-Valera F."/>
            <person name="Rhee S.K."/>
        </authorList>
    </citation>
    <scope>NUCLEOTIDE SEQUENCE [LARGE SCALE GENOMIC DNA]</scope>
    <source>
        <strain evidence="4 5">AR2</strain>
    </source>
</reference>
<dbReference type="InterPro" id="IPR014729">
    <property type="entry name" value="Rossmann-like_a/b/a_fold"/>
</dbReference>
<gene>
    <name evidence="4" type="ORF">NSED_02050</name>
</gene>
<dbReference type="eggNOG" id="arCOG02053">
    <property type="taxonomic scope" value="Archaea"/>
</dbReference>
<keyword evidence="2" id="KW-0175">Coiled coil</keyword>
<evidence type="ECO:0000313" key="4">
    <source>
        <dbReference type="EMBL" id="AFS82220.1"/>
    </source>
</evidence>
<feature type="domain" description="UspA" evidence="3">
    <location>
        <begin position="5"/>
        <end position="141"/>
    </location>
</feature>
<evidence type="ECO:0000259" key="3">
    <source>
        <dbReference type="Pfam" id="PF00582"/>
    </source>
</evidence>
<dbReference type="InterPro" id="IPR006016">
    <property type="entry name" value="UspA"/>
</dbReference>
<dbReference type="STRING" id="1229909.NSED_02050"/>
<organism evidence="4 5">
    <name type="scientific">Candidatus Nitrosopumilus sediminis</name>
    <dbReference type="NCBI Taxonomy" id="1229909"/>
    <lineage>
        <taxon>Archaea</taxon>
        <taxon>Nitrososphaerota</taxon>
        <taxon>Nitrososphaeria</taxon>
        <taxon>Nitrosopumilales</taxon>
        <taxon>Nitrosopumilaceae</taxon>
        <taxon>Nitrosopumilus</taxon>
    </lineage>
</organism>
<dbReference type="Gene3D" id="3.40.50.620">
    <property type="entry name" value="HUPs"/>
    <property type="match status" value="1"/>
</dbReference>
<evidence type="ECO:0000313" key="5">
    <source>
        <dbReference type="Proteomes" id="UP000006100"/>
    </source>
</evidence>
<dbReference type="Proteomes" id="UP000006100">
    <property type="component" value="Chromosome"/>
</dbReference>
<proteinExistence type="inferred from homology"/>
<dbReference type="GeneID" id="13697427"/>
<dbReference type="PANTHER" id="PTHR46268">
    <property type="entry name" value="STRESS RESPONSE PROTEIN NHAX"/>
    <property type="match status" value="1"/>
</dbReference>
<accession>K0BB46</accession>
<dbReference type="HOGENOM" id="CLU_049301_16_2_2"/>
<feature type="coiled-coil region" evidence="2">
    <location>
        <begin position="57"/>
        <end position="84"/>
    </location>
</feature>
<dbReference type="CDD" id="cd00293">
    <property type="entry name" value="USP-like"/>
    <property type="match status" value="1"/>
</dbReference>
<comment type="similarity">
    <text evidence="1">Belongs to the universal stress protein A family.</text>
</comment>
<sequence length="144" mass="16245">MELLFRHILVPYDGTKPGDKAFNSAIQLAKKFSSKITILACMEKNSTFGFFDTKSEKKDMKKRNEVMEKKLSELEQIAKESNIQCNSKISSCNVASTCIISYVKSHKIDLIVMGKSSKVSPEKIYHDSTVNHIYVSVKCAMLNI</sequence>